<evidence type="ECO:0000313" key="7">
    <source>
        <dbReference type="EMBL" id="PLT47134.1"/>
    </source>
</evidence>
<dbReference type="AlphaFoldDB" id="A0A2N5N9Z5"/>
<evidence type="ECO:0000256" key="5">
    <source>
        <dbReference type="SAM" id="Phobius"/>
    </source>
</evidence>
<dbReference type="PANTHER" id="PTHR43077">
    <property type="entry name" value="TRANSPORT PERMEASE YVFS-RELATED"/>
    <property type="match status" value="1"/>
</dbReference>
<feature type="transmembrane region" description="Helical" evidence="5">
    <location>
        <begin position="304"/>
        <end position="322"/>
    </location>
</feature>
<dbReference type="GO" id="GO:0016020">
    <property type="term" value="C:membrane"/>
    <property type="evidence" value="ECO:0007669"/>
    <property type="project" value="UniProtKB-SubCell"/>
</dbReference>
<evidence type="ECO:0000313" key="8">
    <source>
        <dbReference type="Proteomes" id="UP000234789"/>
    </source>
</evidence>
<dbReference type="GO" id="GO:0140359">
    <property type="term" value="F:ABC-type transporter activity"/>
    <property type="evidence" value="ECO:0007669"/>
    <property type="project" value="InterPro"/>
</dbReference>
<organism evidence="7 8">
    <name type="scientific">Paenibacillus pasadenensis</name>
    <dbReference type="NCBI Taxonomy" id="217090"/>
    <lineage>
        <taxon>Bacteria</taxon>
        <taxon>Bacillati</taxon>
        <taxon>Bacillota</taxon>
        <taxon>Bacilli</taxon>
        <taxon>Bacillales</taxon>
        <taxon>Paenibacillaceae</taxon>
        <taxon>Paenibacillus</taxon>
    </lineage>
</organism>
<evidence type="ECO:0000259" key="6">
    <source>
        <dbReference type="Pfam" id="PF12698"/>
    </source>
</evidence>
<evidence type="ECO:0000256" key="2">
    <source>
        <dbReference type="ARBA" id="ARBA00022692"/>
    </source>
</evidence>
<feature type="domain" description="ABC-2 type transporter transmembrane" evidence="6">
    <location>
        <begin position="14"/>
        <end position="381"/>
    </location>
</feature>
<dbReference type="PANTHER" id="PTHR43077:SF5">
    <property type="entry name" value="PHAGE INFECTION PROTEIN"/>
    <property type="match status" value="1"/>
</dbReference>
<dbReference type="InterPro" id="IPR051328">
    <property type="entry name" value="T7SS_ABC-Transporter"/>
</dbReference>
<protein>
    <submittedName>
        <fullName evidence="7">Putative membrane protein</fullName>
    </submittedName>
</protein>
<dbReference type="Proteomes" id="UP000234789">
    <property type="component" value="Unassembled WGS sequence"/>
</dbReference>
<feature type="transmembrane region" description="Helical" evidence="5">
    <location>
        <begin position="248"/>
        <end position="272"/>
    </location>
</feature>
<evidence type="ECO:0000256" key="4">
    <source>
        <dbReference type="ARBA" id="ARBA00023136"/>
    </source>
</evidence>
<gene>
    <name evidence="7" type="ORF">B8V81_1358</name>
</gene>
<dbReference type="Gene3D" id="3.40.1710.10">
    <property type="entry name" value="abc type-2 transporter like domain"/>
    <property type="match status" value="1"/>
</dbReference>
<accession>A0A2N5N9Z5</accession>
<feature type="transmembrane region" description="Helical" evidence="5">
    <location>
        <begin position="208"/>
        <end position="227"/>
    </location>
</feature>
<feature type="transmembrane region" description="Helical" evidence="5">
    <location>
        <begin position="362"/>
        <end position="382"/>
    </location>
</feature>
<proteinExistence type="predicted"/>
<comment type="subcellular location">
    <subcellularLocation>
        <location evidence="1">Membrane</location>
        <topology evidence="1">Multi-pass membrane protein</topology>
    </subcellularLocation>
</comment>
<name>A0A2N5N9Z5_9BACL</name>
<dbReference type="Pfam" id="PF12698">
    <property type="entry name" value="ABC2_membrane_3"/>
    <property type="match status" value="1"/>
</dbReference>
<evidence type="ECO:0000256" key="3">
    <source>
        <dbReference type="ARBA" id="ARBA00022989"/>
    </source>
</evidence>
<keyword evidence="4 5" id="KW-0472">Membrane</keyword>
<keyword evidence="2 5" id="KW-0812">Transmembrane</keyword>
<comment type="caution">
    <text evidence="7">The sequence shown here is derived from an EMBL/GenBank/DDBJ whole genome shotgun (WGS) entry which is preliminary data.</text>
</comment>
<dbReference type="RefSeq" id="WP_101808012.1">
    <property type="nucleotide sequence ID" value="NZ_NFEZ01000003.1"/>
</dbReference>
<feature type="transmembrane region" description="Helical" evidence="5">
    <location>
        <begin position="278"/>
        <end position="297"/>
    </location>
</feature>
<keyword evidence="3 5" id="KW-1133">Transmembrane helix</keyword>
<dbReference type="InterPro" id="IPR013525">
    <property type="entry name" value="ABC2_TM"/>
</dbReference>
<sequence length="398" mass="42581">MQAKEKKLVLLAPVIALLIVFVFSLTLFPSVQVKPRQLPIAVVNEDQGVEISGQPKLNMGETIVETIRQAPTAPGEEPAVEWVVVKDEDAARQGLNDKDYYAALVIPQDFSAKQASLRTPSPSSPELRIYLNQGLNAAAATAAGQVLNGVVDTLSEKIRAQVLDAFQAQGATLSPDQAAALAVPIAKKVTNVNEIGTKSANGNAPISLFQPLWMASMACSAVLFLAFGKSAASDRKRSLATKLVHIGAGAVVALLVGFGFAWIAEAMIGLAIPQFVDTALFLALAFFSFFLLITAVVSWLGLKGIAVFALMLFFGAPLLALAPEMMSPFYRDWIHPWLPMRFMVDGLRELFFFGKGLSWNHAVAALTWIGAGGAAVTLASALKSGAAEKRRRQDSAFR</sequence>
<reference evidence="7 8" key="1">
    <citation type="submission" date="2017-05" db="EMBL/GenBank/DDBJ databases">
        <title>Functional genome analysis of Paenibacillus pasadenensis strain R16: insights on endophytic life style and antifungal activity.</title>
        <authorList>
            <person name="Passera A."/>
            <person name="Marcolungo L."/>
            <person name="Casati P."/>
            <person name="Brasca M."/>
            <person name="Quaglino F."/>
            <person name="Delledonne M."/>
        </authorList>
    </citation>
    <scope>NUCLEOTIDE SEQUENCE [LARGE SCALE GENOMIC DNA]</scope>
    <source>
        <strain evidence="7 8">R16</strain>
    </source>
</reference>
<evidence type="ECO:0000256" key="1">
    <source>
        <dbReference type="ARBA" id="ARBA00004141"/>
    </source>
</evidence>
<keyword evidence="8" id="KW-1185">Reference proteome</keyword>
<dbReference type="EMBL" id="NFEZ01000003">
    <property type="protein sequence ID" value="PLT47134.1"/>
    <property type="molecule type" value="Genomic_DNA"/>
</dbReference>